<feature type="region of interest" description="Disordered" evidence="1">
    <location>
        <begin position="241"/>
        <end position="305"/>
    </location>
</feature>
<proteinExistence type="predicted"/>
<dbReference type="AlphaFoldDB" id="A0AAV4LV87"/>
<dbReference type="GeneID" id="94195159"/>
<accession>A0AAV4LV87</accession>
<comment type="caution">
    <text evidence="2">The sequence shown here is derived from an EMBL/GenBank/DDBJ whole genome shotgun (WGS) entry which is preliminary data.</text>
</comment>
<evidence type="ECO:0000313" key="3">
    <source>
        <dbReference type="Proteomes" id="UP001497744"/>
    </source>
</evidence>
<sequence length="406" mass="44580">MAVPKNRRSKEKVKRRGNIIFFDQLCGNWLRRRDWFYRRLVAQRSLPPCSDGIQPTTPRPVLFPGFWSPRGEEALLQAGAELPRVRQARGGAPDVRVLGPGGRPHAGHRAASAGEPVLEQVERAEDAVEAHGQVRREGEADRGARAGGAGSRPPDGRSEGVPQSLQHLTLGWGATADGSARGPRAASSLLTLLGERSRHLLLLLGGERARERDVELQNEVAALRGRLRNGHALLGDDLAVGGRDDVDNSDRQPAIVQGRQRGLEPSERLHQRHGELVDEETTGRPRRRRSASCRPSTPAKAQADRGKTNWLDVNLEDLLLLVLRAVREPLARNLHLLHSAHVELLERHRQVQLVVGRLLGALTAAVHHAERLPEATHLVAEAAVEREPALGAEELLEQLRRVDAGV</sequence>
<feature type="region of interest" description="Disordered" evidence="1">
    <location>
        <begin position="87"/>
        <end position="162"/>
    </location>
</feature>
<dbReference type="RefSeq" id="XP_067715747.1">
    <property type="nucleotide sequence ID" value="XM_067859646.1"/>
</dbReference>
<dbReference type="Proteomes" id="UP001497744">
    <property type="component" value="Unassembled WGS sequence"/>
</dbReference>
<keyword evidence="3" id="KW-1185">Reference proteome</keyword>
<name>A0AAV4LV87_BABCB</name>
<organism evidence="2 3">
    <name type="scientific">Babesia caballi</name>
    <dbReference type="NCBI Taxonomy" id="5871"/>
    <lineage>
        <taxon>Eukaryota</taxon>
        <taxon>Sar</taxon>
        <taxon>Alveolata</taxon>
        <taxon>Apicomplexa</taxon>
        <taxon>Aconoidasida</taxon>
        <taxon>Piroplasmida</taxon>
        <taxon>Babesiidae</taxon>
        <taxon>Babesia</taxon>
    </lineage>
</organism>
<dbReference type="EMBL" id="BPLF01000002">
    <property type="protein sequence ID" value="GIX63678.1"/>
    <property type="molecule type" value="Genomic_DNA"/>
</dbReference>
<protein>
    <submittedName>
        <fullName evidence="2">Uncharacterized protein</fullName>
    </submittedName>
</protein>
<evidence type="ECO:0000256" key="1">
    <source>
        <dbReference type="SAM" id="MobiDB-lite"/>
    </source>
</evidence>
<feature type="compositionally biased region" description="Basic and acidic residues" evidence="1">
    <location>
        <begin position="261"/>
        <end position="276"/>
    </location>
</feature>
<reference evidence="2 3" key="1">
    <citation type="submission" date="2021-06" db="EMBL/GenBank/DDBJ databases">
        <title>Genome sequence of Babesia caballi.</title>
        <authorList>
            <person name="Yamagishi J."/>
            <person name="Kidaka T."/>
            <person name="Ochi A."/>
        </authorList>
    </citation>
    <scope>NUCLEOTIDE SEQUENCE [LARGE SCALE GENOMIC DNA]</scope>
    <source>
        <strain evidence="2">USDA-D6B2</strain>
    </source>
</reference>
<gene>
    <name evidence="2" type="ORF">BcabD6B2_31130</name>
</gene>
<evidence type="ECO:0000313" key="2">
    <source>
        <dbReference type="EMBL" id="GIX63678.1"/>
    </source>
</evidence>
<feature type="compositionally biased region" description="Basic and acidic residues" evidence="1">
    <location>
        <begin position="120"/>
        <end position="144"/>
    </location>
</feature>